<comment type="caution">
    <text evidence="2">The sequence shown here is derived from an EMBL/GenBank/DDBJ whole genome shotgun (WGS) entry which is preliminary data.</text>
</comment>
<protein>
    <recommendedName>
        <fullName evidence="4">Secreted protein</fullName>
    </recommendedName>
</protein>
<keyword evidence="3" id="KW-1185">Reference proteome</keyword>
<feature type="chain" id="PRO_5045764571" description="Secreted protein" evidence="1">
    <location>
        <begin position="24"/>
        <end position="133"/>
    </location>
</feature>
<feature type="signal peptide" evidence="1">
    <location>
        <begin position="1"/>
        <end position="23"/>
    </location>
</feature>
<evidence type="ECO:0000313" key="2">
    <source>
        <dbReference type="EMBL" id="MDC7787510.1"/>
    </source>
</evidence>
<sequence length="133" mass="13981">MRTFGIVLAAALAGGLAVSPAAADDLSGAWATDGSACDKIFVKAGSRVTFRDNSELFGGGFVIDGNHVRGKATTCEIRSRRTAGAVTHMLANCASDIMLSSVQLSVRQPSPDTLVRIFPGMDGMELVYKRCPM</sequence>
<dbReference type="RefSeq" id="WP_272778348.1">
    <property type="nucleotide sequence ID" value="NZ_JAQQLI010000028.1"/>
</dbReference>
<proteinExistence type="predicted"/>
<evidence type="ECO:0000256" key="1">
    <source>
        <dbReference type="SAM" id="SignalP"/>
    </source>
</evidence>
<dbReference type="Proteomes" id="UP001165652">
    <property type="component" value="Unassembled WGS sequence"/>
</dbReference>
<organism evidence="2 3">
    <name type="scientific">Rhodoplanes tepidamans</name>
    <name type="common">Rhodoplanes cryptolactis</name>
    <dbReference type="NCBI Taxonomy" id="200616"/>
    <lineage>
        <taxon>Bacteria</taxon>
        <taxon>Pseudomonadati</taxon>
        <taxon>Pseudomonadota</taxon>
        <taxon>Alphaproteobacteria</taxon>
        <taxon>Hyphomicrobiales</taxon>
        <taxon>Nitrobacteraceae</taxon>
        <taxon>Rhodoplanes</taxon>
    </lineage>
</organism>
<name>A0ABT5JCU0_RHOTP</name>
<evidence type="ECO:0008006" key="4">
    <source>
        <dbReference type="Google" id="ProtNLM"/>
    </source>
</evidence>
<evidence type="ECO:0000313" key="3">
    <source>
        <dbReference type="Proteomes" id="UP001165652"/>
    </source>
</evidence>
<dbReference type="EMBL" id="JAQQLI010000028">
    <property type="protein sequence ID" value="MDC7787510.1"/>
    <property type="molecule type" value="Genomic_DNA"/>
</dbReference>
<gene>
    <name evidence="2" type="ORF">PQJ73_17615</name>
</gene>
<reference evidence="2" key="1">
    <citation type="journal article" date="2023" name="Microbiol Resour">
        <title>Genome Sequences of Rhodoplanes serenus and Two Thermotolerant Strains, Rhodoplanes tepidamans and 'Rhodoplanes cryptolactis,' Further Refine the Genus.</title>
        <authorList>
            <person name="Rayyan A.A."/>
            <person name="Kyndt J.A."/>
        </authorList>
    </citation>
    <scope>NUCLEOTIDE SEQUENCE</scope>
    <source>
        <strain evidence="2">DSM 9987</strain>
    </source>
</reference>
<reference evidence="2" key="2">
    <citation type="submission" date="2023-02" db="EMBL/GenBank/DDBJ databases">
        <authorList>
            <person name="Rayyan A."/>
            <person name="Meyer T."/>
            <person name="Kyndt J.A."/>
        </authorList>
    </citation>
    <scope>NUCLEOTIDE SEQUENCE</scope>
    <source>
        <strain evidence="2">DSM 9987</strain>
    </source>
</reference>
<keyword evidence="1" id="KW-0732">Signal</keyword>
<accession>A0ABT5JCU0</accession>